<feature type="transmembrane region" description="Helical" evidence="7">
    <location>
        <begin position="157"/>
        <end position="180"/>
    </location>
</feature>
<evidence type="ECO:0000313" key="9">
    <source>
        <dbReference type="EMBL" id="JAG62561.1"/>
    </source>
</evidence>
<evidence type="ECO:0000259" key="8">
    <source>
        <dbReference type="PROSITE" id="PS50850"/>
    </source>
</evidence>
<feature type="transmembrane region" description="Helical" evidence="7">
    <location>
        <begin position="89"/>
        <end position="113"/>
    </location>
</feature>
<dbReference type="PANTHER" id="PTHR23511:SF36">
    <property type="entry name" value="EG:BACR7A4.13 PROTEIN-RELATED"/>
    <property type="match status" value="1"/>
</dbReference>
<feature type="transmembrane region" description="Helical" evidence="7">
    <location>
        <begin position="260"/>
        <end position="279"/>
    </location>
</feature>
<evidence type="ECO:0000256" key="2">
    <source>
        <dbReference type="ARBA" id="ARBA00008335"/>
    </source>
</evidence>
<comment type="subcellular location">
    <subcellularLocation>
        <location evidence="1">Membrane</location>
        <topology evidence="1">Multi-pass membrane protein</topology>
    </subcellularLocation>
</comment>
<dbReference type="Pfam" id="PF00083">
    <property type="entry name" value="Sugar_tr"/>
    <property type="match status" value="1"/>
</dbReference>
<evidence type="ECO:0000256" key="1">
    <source>
        <dbReference type="ARBA" id="ARBA00004141"/>
    </source>
</evidence>
<evidence type="ECO:0000256" key="3">
    <source>
        <dbReference type="ARBA" id="ARBA00022448"/>
    </source>
</evidence>
<dbReference type="EMBL" id="GBRD01003260">
    <property type="protein sequence ID" value="JAG62561.1"/>
    <property type="molecule type" value="Transcribed_RNA"/>
</dbReference>
<dbReference type="AlphaFoldDB" id="A0A0K8TAY9"/>
<feature type="transmembrane region" description="Helical" evidence="7">
    <location>
        <begin position="128"/>
        <end position="145"/>
    </location>
</feature>
<feature type="transmembrane region" description="Helical" evidence="7">
    <location>
        <begin position="186"/>
        <end position="203"/>
    </location>
</feature>
<comment type="similarity">
    <text evidence="2">Belongs to the major facilitator superfamily.</text>
</comment>
<evidence type="ECO:0000256" key="7">
    <source>
        <dbReference type="SAM" id="Phobius"/>
    </source>
</evidence>
<dbReference type="InterPro" id="IPR036259">
    <property type="entry name" value="MFS_trans_sf"/>
</dbReference>
<sequence length="294" mass="32337">LRSSPESSAIRAPMKGKATFIDRCLEQGRIQLTGFNDCADSDECKPSKNVNQARVSIVSEISDYGSHKRRESIDFEDAITQAGYGWLNYFVLLVSLPVACTAVMVTIGTSFVISDIGCEFRINNFEKGILQVASFLGMICTAFFWGSLSDTFGRKKLMVYGFILDGLVGVGASLATSYWMMVTLKVLSGVLNCGPSSIFATYLSEVFPKDKRETAVMTCGFFSAIGSVSQPVLALLVLWYFPIEHPMPLFAGYQLSSWRLFLVACTLPSFLSGIGCIFVPESPKFLLEKGRKEE</sequence>
<dbReference type="Gene3D" id="1.20.1250.20">
    <property type="entry name" value="MFS general substrate transporter like domains"/>
    <property type="match status" value="1"/>
</dbReference>
<keyword evidence="4 7" id="KW-0812">Transmembrane</keyword>
<reference evidence="9" key="1">
    <citation type="submission" date="2014-09" db="EMBL/GenBank/DDBJ databases">
        <authorList>
            <person name="Magalhaes I.L.F."/>
            <person name="Oliveira U."/>
            <person name="Santos F.R."/>
            <person name="Vidigal T.H.D.A."/>
            <person name="Brescovit A.D."/>
            <person name="Santos A.J."/>
        </authorList>
    </citation>
    <scope>NUCLEOTIDE SEQUENCE</scope>
</reference>
<dbReference type="InterPro" id="IPR005828">
    <property type="entry name" value="MFS_sugar_transport-like"/>
</dbReference>
<name>A0A0K8TAY9_LYGHE</name>
<keyword evidence="5 7" id="KW-1133">Transmembrane helix</keyword>
<evidence type="ECO:0000256" key="4">
    <source>
        <dbReference type="ARBA" id="ARBA00022692"/>
    </source>
</evidence>
<dbReference type="PROSITE" id="PS50850">
    <property type="entry name" value="MFS"/>
    <property type="match status" value="1"/>
</dbReference>
<dbReference type="PANTHER" id="PTHR23511">
    <property type="entry name" value="SYNAPTIC VESICLE GLYCOPROTEIN 2"/>
    <property type="match status" value="1"/>
</dbReference>
<keyword evidence="6 7" id="KW-0472">Membrane</keyword>
<proteinExistence type="inferred from homology"/>
<feature type="transmembrane region" description="Helical" evidence="7">
    <location>
        <begin position="215"/>
        <end position="240"/>
    </location>
</feature>
<dbReference type="SUPFAM" id="SSF103473">
    <property type="entry name" value="MFS general substrate transporter"/>
    <property type="match status" value="1"/>
</dbReference>
<dbReference type="GO" id="GO:0016020">
    <property type="term" value="C:membrane"/>
    <property type="evidence" value="ECO:0007669"/>
    <property type="project" value="UniProtKB-SubCell"/>
</dbReference>
<evidence type="ECO:0000256" key="6">
    <source>
        <dbReference type="ARBA" id="ARBA00023136"/>
    </source>
</evidence>
<evidence type="ECO:0000256" key="5">
    <source>
        <dbReference type="ARBA" id="ARBA00022989"/>
    </source>
</evidence>
<feature type="non-terminal residue" evidence="9">
    <location>
        <position position="1"/>
    </location>
</feature>
<protein>
    <recommendedName>
        <fullName evidence="8">Major facilitator superfamily (MFS) profile domain-containing protein</fullName>
    </recommendedName>
</protein>
<dbReference type="InterPro" id="IPR020846">
    <property type="entry name" value="MFS_dom"/>
</dbReference>
<feature type="non-terminal residue" evidence="9">
    <location>
        <position position="294"/>
    </location>
</feature>
<accession>A0A0K8TAY9</accession>
<organism evidence="9">
    <name type="scientific">Lygus hesperus</name>
    <name type="common">Western plant bug</name>
    <dbReference type="NCBI Taxonomy" id="30085"/>
    <lineage>
        <taxon>Eukaryota</taxon>
        <taxon>Metazoa</taxon>
        <taxon>Ecdysozoa</taxon>
        <taxon>Arthropoda</taxon>
        <taxon>Hexapoda</taxon>
        <taxon>Insecta</taxon>
        <taxon>Pterygota</taxon>
        <taxon>Neoptera</taxon>
        <taxon>Paraneoptera</taxon>
        <taxon>Hemiptera</taxon>
        <taxon>Heteroptera</taxon>
        <taxon>Panheteroptera</taxon>
        <taxon>Cimicomorpha</taxon>
        <taxon>Miridae</taxon>
        <taxon>Mirini</taxon>
        <taxon>Lygus</taxon>
    </lineage>
</organism>
<dbReference type="GO" id="GO:0022857">
    <property type="term" value="F:transmembrane transporter activity"/>
    <property type="evidence" value="ECO:0007669"/>
    <property type="project" value="InterPro"/>
</dbReference>
<feature type="domain" description="Major facilitator superfamily (MFS) profile" evidence="8">
    <location>
        <begin position="87"/>
        <end position="294"/>
    </location>
</feature>
<keyword evidence="3" id="KW-0813">Transport</keyword>